<evidence type="ECO:0000256" key="7">
    <source>
        <dbReference type="ARBA" id="ARBA00022695"/>
    </source>
</evidence>
<reference evidence="17 18" key="1">
    <citation type="journal article" date="2017" name="Plant Biotechnol. J.">
        <title>A comprehensive draft genome sequence for lupin (Lupinus angustifolius), an emerging health food: insights into plant-microbe interactions and legume evolution.</title>
        <authorList>
            <person name="Hane J.K."/>
            <person name="Ming Y."/>
            <person name="Kamphuis L.G."/>
            <person name="Nelson M.N."/>
            <person name="Garg G."/>
            <person name="Atkins C.A."/>
            <person name="Bayer P.E."/>
            <person name="Bravo A."/>
            <person name="Bringans S."/>
            <person name="Cannon S."/>
            <person name="Edwards D."/>
            <person name="Foley R."/>
            <person name="Gao L.L."/>
            <person name="Harrison M.J."/>
            <person name="Huang W."/>
            <person name="Hurgobin B."/>
            <person name="Li S."/>
            <person name="Liu C.W."/>
            <person name="McGrath A."/>
            <person name="Morahan G."/>
            <person name="Murray J."/>
            <person name="Weller J."/>
            <person name="Jian J."/>
            <person name="Singh K.B."/>
        </authorList>
    </citation>
    <scope>NUCLEOTIDE SEQUENCE [LARGE SCALE GENOMIC DNA]</scope>
    <source>
        <strain evidence="18">cv. Tanjil</strain>
        <tissue evidence="17">Whole plant</tissue>
    </source>
</reference>
<dbReference type="STRING" id="3871.A0A1J7H1F3"/>
<keyword evidence="10" id="KW-0809">Transit peptide</keyword>
<evidence type="ECO:0000256" key="12">
    <source>
        <dbReference type="ARBA" id="ARBA00049370"/>
    </source>
</evidence>
<protein>
    <recommendedName>
        <fullName evidence="3">sulfate adenylyltransferase</fullName>
        <ecNumber evidence="3">2.7.7.4</ecNumber>
    </recommendedName>
</protein>
<evidence type="ECO:0000256" key="10">
    <source>
        <dbReference type="ARBA" id="ARBA00022946"/>
    </source>
</evidence>
<feature type="domain" description="WIT1/2 N-terminal helical bundle" evidence="16">
    <location>
        <begin position="635"/>
        <end position="771"/>
    </location>
</feature>
<evidence type="ECO:0000313" key="17">
    <source>
        <dbReference type="EMBL" id="OIW06550.1"/>
    </source>
</evidence>
<keyword evidence="7" id="KW-0548">Nucleotidyltransferase</keyword>
<evidence type="ECO:0000256" key="11">
    <source>
        <dbReference type="ARBA" id="ARBA00037980"/>
    </source>
</evidence>
<dbReference type="GO" id="GO:0004781">
    <property type="term" value="F:sulfate adenylyltransferase (ATP) activity"/>
    <property type="evidence" value="ECO:0007669"/>
    <property type="project" value="UniProtKB-EC"/>
</dbReference>
<feature type="domain" description="ATP-sulfurylase PUA-like" evidence="15">
    <location>
        <begin position="207"/>
        <end position="369"/>
    </location>
</feature>
<dbReference type="CDD" id="cd00517">
    <property type="entry name" value="ATPS"/>
    <property type="match status" value="1"/>
</dbReference>
<dbReference type="SUPFAM" id="SSF52374">
    <property type="entry name" value="Nucleotidylyl transferase"/>
    <property type="match status" value="1"/>
</dbReference>
<keyword evidence="9" id="KW-0067">ATP-binding</keyword>
<dbReference type="EMBL" id="CM007368">
    <property type="protein sequence ID" value="OIW06550.1"/>
    <property type="molecule type" value="Genomic_DNA"/>
</dbReference>
<evidence type="ECO:0000259" key="16">
    <source>
        <dbReference type="Pfam" id="PF26581"/>
    </source>
</evidence>
<comment type="similarity">
    <text evidence="11">Belongs to the sulfate adenylyltransferase family.</text>
</comment>
<dbReference type="PANTHER" id="PTHR11055">
    <property type="entry name" value="BIFUNCTIONAL 3'-PHOSPHOADENOSINE 5'-PHOSPHOSULFATE SYNTHASE"/>
    <property type="match status" value="1"/>
</dbReference>
<evidence type="ECO:0000256" key="13">
    <source>
        <dbReference type="SAM" id="Coils"/>
    </source>
</evidence>
<name>A0A1J7H1F3_LUPAN</name>
<dbReference type="SUPFAM" id="SSF57997">
    <property type="entry name" value="Tropomyosin"/>
    <property type="match status" value="1"/>
</dbReference>
<dbReference type="Gramene" id="OIW06550">
    <property type="protein sequence ID" value="OIW06550"/>
    <property type="gene ID" value="TanjilG_29971"/>
</dbReference>
<dbReference type="InterPro" id="IPR024951">
    <property type="entry name" value="Sulfurylase_cat_dom"/>
</dbReference>
<dbReference type="NCBIfam" id="TIGR00339">
    <property type="entry name" value="sopT"/>
    <property type="match status" value="1"/>
</dbReference>
<comment type="pathway">
    <text evidence="2">Sulfur metabolism; hydrogen sulfide biosynthesis; sulfite from sulfate: step 1/3.</text>
</comment>
<dbReference type="SUPFAM" id="SSF88697">
    <property type="entry name" value="PUA domain-like"/>
    <property type="match status" value="2"/>
</dbReference>
<keyword evidence="8" id="KW-0547">Nucleotide-binding</keyword>
<dbReference type="GO" id="GO:0009507">
    <property type="term" value="C:chloroplast"/>
    <property type="evidence" value="ECO:0007669"/>
    <property type="project" value="UniProtKB-SubCell"/>
</dbReference>
<evidence type="ECO:0000256" key="4">
    <source>
        <dbReference type="ARBA" id="ARBA00022528"/>
    </source>
</evidence>
<evidence type="ECO:0000256" key="9">
    <source>
        <dbReference type="ARBA" id="ARBA00022840"/>
    </source>
</evidence>
<keyword evidence="4" id="KW-0150">Chloroplast</keyword>
<comment type="catalytic activity">
    <reaction evidence="12">
        <text>sulfate + ATP + H(+) = adenosine 5'-phosphosulfate + diphosphate</text>
        <dbReference type="Rhea" id="RHEA:18133"/>
        <dbReference type="ChEBI" id="CHEBI:15378"/>
        <dbReference type="ChEBI" id="CHEBI:16189"/>
        <dbReference type="ChEBI" id="CHEBI:30616"/>
        <dbReference type="ChEBI" id="CHEBI:33019"/>
        <dbReference type="ChEBI" id="CHEBI:58243"/>
        <dbReference type="EC" id="2.7.7.4"/>
    </reaction>
</comment>
<evidence type="ECO:0000259" key="15">
    <source>
        <dbReference type="Pfam" id="PF14306"/>
    </source>
</evidence>
<dbReference type="Gene3D" id="3.40.50.620">
    <property type="entry name" value="HUPs"/>
    <property type="match status" value="1"/>
</dbReference>
<dbReference type="Pfam" id="PF01747">
    <property type="entry name" value="ATP-sulfurylase"/>
    <property type="match status" value="1"/>
</dbReference>
<dbReference type="Gene3D" id="3.10.400.10">
    <property type="entry name" value="Sulfate adenylyltransferase"/>
    <property type="match status" value="2"/>
</dbReference>
<feature type="domain" description="ATP-sulfurylase PUA-like" evidence="15">
    <location>
        <begin position="75"/>
        <end position="190"/>
    </location>
</feature>
<dbReference type="EC" id="2.7.7.4" evidence="3"/>
<dbReference type="FunFam" id="3.40.50.620:FF:000006">
    <property type="entry name" value="bifunctional 3'-phosphoadenosine 5'-phosphosulfate synthase 1"/>
    <property type="match status" value="1"/>
</dbReference>
<dbReference type="AlphaFoldDB" id="A0A1J7H1F3"/>
<proteinExistence type="inferred from homology"/>
<dbReference type="GO" id="GO:0005524">
    <property type="term" value="F:ATP binding"/>
    <property type="evidence" value="ECO:0007669"/>
    <property type="project" value="UniProtKB-KW"/>
</dbReference>
<dbReference type="GO" id="GO:0000103">
    <property type="term" value="P:sulfate assimilation"/>
    <property type="evidence" value="ECO:0007669"/>
    <property type="project" value="InterPro"/>
</dbReference>
<keyword evidence="18" id="KW-1185">Reference proteome</keyword>
<evidence type="ECO:0000313" key="18">
    <source>
        <dbReference type="Proteomes" id="UP000188354"/>
    </source>
</evidence>
<keyword evidence="6" id="KW-0808">Transferase</keyword>
<feature type="coiled-coil region" evidence="13">
    <location>
        <begin position="971"/>
        <end position="1040"/>
    </location>
</feature>
<dbReference type="InterPro" id="IPR025980">
    <property type="entry name" value="ATP-Sase_PUA-like_dom"/>
</dbReference>
<dbReference type="FunFam" id="3.10.400.10:FF:000002">
    <property type="entry name" value="ATP sulfurylase 2"/>
    <property type="match status" value="2"/>
</dbReference>
<evidence type="ECO:0000256" key="3">
    <source>
        <dbReference type="ARBA" id="ARBA00012391"/>
    </source>
</evidence>
<sequence>MSLTLKLHFNLHHHHHNHANKNTIINNTNYNTCFSNKIQPKTIYNTNPLIITTRKLDSRVMQGDCCNMIIKSSLIEPDGGSLVDLVVGERERGLKRVEAESLPKVKLSKIDVEWVHVIGEGWASPLRGFMREDEYLQCLHFNSLRLKNGSLVNMSLPIVLAIDDESKGRIGSCSNVGLIGPDGDLVAILRRVMQGDCCNMIIKSSLIEPDGGSLVDLVVGERERGLKRVEAESLPKVKLSKIDVEWVHVIGEGWASPLRGFMREDEYLQCLHFNSLRLKNGSLVNMSLPIVLAIDDESKGRIGSCSNVGLIGPDGDLVAILRSIEIYKHNKEERIARTWGTIAPGLPYVEEVITPAGNWLIGGDLEVIQPIKYNDGLDNYRLSPKQLREEFDRRKADAVFAFQLRNPVHNGHALLMNDTRKRLLEMGYKNPILLLHPLGGFTKADDVPLDVRMEQHSKVLEDGVLDPETTIVAIFPSPMHYAGPTEVQWHAKARINAGANFYIVGRDPAGMGHPTEKRDLYDPDHGKKVLSMAPGLEKLNILPFRVAAYDTTENKMAFFDPTRSKDFLFISGTKMRAYARSGENPPDGFMCPSGWKVSRTSGCVKMRTENSEHDDAVAASACEVNVDPEGFVDIIGDLITRLDLSLAYFSEKVTNLSNFVMHVATMECEFEALIFDKDHMGFDYIQKGLQFDLLCGVLDSEVRDLGGFFDTLQVEIADAREMVSSFTHLGEDFLAMHYKLLDFEHCLKQSEEQFDEIKMQLVSFQKTLSSFKNAENGNAEAGQISREGDKSFDEDAEIKMQTISQQRSILRMLEKSLARELDLEKNINDSREIQEFLEVRLFSLEQLLVHTEEEASDVWERLFEADNASEILLGISKGLLGRLQVSQFNLNGLSHRESELRTKLEFFVQQLKVRDITLDQNGSSIAEQNSVLPGQTNGAKADVNDAEGKLVLADSEVFTLSEKVCSLEKQLKESESQLLNVKASADDYQKQYNIVCSEVSDKENLIVELKENIYDSESRANSAEARCKLLSDTNSELNDELTLLKDGGNTYERVDLLERQLKESDLKLQNALAYAEASQEKQIMLYSTIRDMENVIKDLKSKVGKAEIRADSAEDNCIILSESNAELNEELSFSRTRLECLEGSLHREEEAKMATAKDLGMKTKVLKNLVTQLAVERERLKLQLSSLASENNVLVIKLKATYKDPS</sequence>
<evidence type="ECO:0000256" key="5">
    <source>
        <dbReference type="ARBA" id="ARBA00022640"/>
    </source>
</evidence>
<dbReference type="Pfam" id="PF14306">
    <property type="entry name" value="PUA_2"/>
    <property type="match status" value="2"/>
</dbReference>
<evidence type="ECO:0000256" key="1">
    <source>
        <dbReference type="ARBA" id="ARBA00004229"/>
    </source>
</evidence>
<feature type="coiled-coil region" evidence="13">
    <location>
        <begin position="1089"/>
        <end position="1144"/>
    </location>
</feature>
<gene>
    <name evidence="17" type="ORF">TanjilG_29971</name>
</gene>
<evidence type="ECO:0000256" key="8">
    <source>
        <dbReference type="ARBA" id="ARBA00022741"/>
    </source>
</evidence>
<dbReference type="InterPro" id="IPR014729">
    <property type="entry name" value="Rossmann-like_a/b/a_fold"/>
</dbReference>
<dbReference type="Proteomes" id="UP000188354">
    <property type="component" value="Chromosome LG08"/>
</dbReference>
<accession>A0A1J7H1F3</accession>
<dbReference type="InterPro" id="IPR015947">
    <property type="entry name" value="PUA-like_sf"/>
</dbReference>
<keyword evidence="13" id="KW-0175">Coiled coil</keyword>
<dbReference type="GO" id="GO:0004020">
    <property type="term" value="F:adenylylsulfate kinase activity"/>
    <property type="evidence" value="ECO:0007669"/>
    <property type="project" value="TreeGrafter"/>
</dbReference>
<organism evidence="17 18">
    <name type="scientific">Lupinus angustifolius</name>
    <name type="common">Narrow-leaved blue lupine</name>
    <dbReference type="NCBI Taxonomy" id="3871"/>
    <lineage>
        <taxon>Eukaryota</taxon>
        <taxon>Viridiplantae</taxon>
        <taxon>Streptophyta</taxon>
        <taxon>Embryophyta</taxon>
        <taxon>Tracheophyta</taxon>
        <taxon>Spermatophyta</taxon>
        <taxon>Magnoliopsida</taxon>
        <taxon>eudicotyledons</taxon>
        <taxon>Gunneridae</taxon>
        <taxon>Pentapetalae</taxon>
        <taxon>rosids</taxon>
        <taxon>fabids</taxon>
        <taxon>Fabales</taxon>
        <taxon>Fabaceae</taxon>
        <taxon>Papilionoideae</taxon>
        <taxon>50 kb inversion clade</taxon>
        <taxon>genistoids sensu lato</taxon>
        <taxon>core genistoids</taxon>
        <taxon>Genisteae</taxon>
        <taxon>Lupinus</taxon>
    </lineage>
</organism>
<dbReference type="PANTHER" id="PTHR11055:SF37">
    <property type="entry name" value="ATP SULFURYLASE 2"/>
    <property type="match status" value="1"/>
</dbReference>
<evidence type="ECO:0000256" key="2">
    <source>
        <dbReference type="ARBA" id="ARBA00005048"/>
    </source>
</evidence>
<evidence type="ECO:0000256" key="6">
    <source>
        <dbReference type="ARBA" id="ARBA00022679"/>
    </source>
</evidence>
<dbReference type="Pfam" id="PF26581">
    <property type="entry name" value="WIT1_2_N"/>
    <property type="match status" value="1"/>
</dbReference>
<keyword evidence="5" id="KW-0934">Plastid</keyword>
<dbReference type="InterPro" id="IPR002650">
    <property type="entry name" value="Sulphate_adenylyltransferase"/>
</dbReference>
<feature type="domain" description="Sulphate adenylyltransferase catalytic" evidence="14">
    <location>
        <begin position="379"/>
        <end position="599"/>
    </location>
</feature>
<comment type="subcellular location">
    <subcellularLocation>
        <location evidence="1">Plastid</location>
        <location evidence="1">Chloroplast</location>
    </subcellularLocation>
</comment>
<dbReference type="InterPro" id="IPR058610">
    <property type="entry name" value="WIT1_2_N"/>
</dbReference>
<evidence type="ECO:0000259" key="14">
    <source>
        <dbReference type="Pfam" id="PF01747"/>
    </source>
</evidence>